<name>A0A7W8XKA7_9HYPH</name>
<dbReference type="AlphaFoldDB" id="A0A7W8XKA7"/>
<evidence type="ECO:0000313" key="1">
    <source>
        <dbReference type="EMBL" id="MBB5564474.1"/>
    </source>
</evidence>
<sequence>MCGLSVTANKSDLGPHAGGASVMPFDLKELDLRSAQSLRRRIRALAYAGKVNCEAFVPR</sequence>
<protein>
    <submittedName>
        <fullName evidence="1">Uncharacterized protein</fullName>
    </submittedName>
</protein>
<reference evidence="1 2" key="1">
    <citation type="submission" date="2020-08" db="EMBL/GenBank/DDBJ databases">
        <title>Genomic Encyclopedia of Type Strains, Phase IV (KMG-V): Genome sequencing to study the core and pangenomes of soil and plant-associated prokaryotes.</title>
        <authorList>
            <person name="Whitman W."/>
        </authorList>
    </citation>
    <scope>NUCLEOTIDE SEQUENCE [LARGE SCALE GENOMIC DNA]</scope>
    <source>
        <strain evidence="1 2">SEMIA 4034</strain>
    </source>
</reference>
<comment type="caution">
    <text evidence="1">The sequence shown here is derived from an EMBL/GenBank/DDBJ whole genome shotgun (WGS) entry which is preliminary data.</text>
</comment>
<evidence type="ECO:0000313" key="2">
    <source>
        <dbReference type="Proteomes" id="UP000528824"/>
    </source>
</evidence>
<gene>
    <name evidence="1" type="ORF">GGI59_006182</name>
</gene>
<organism evidence="1 2">
    <name type="scientific">Rhizobium lentis</name>
    <dbReference type="NCBI Taxonomy" id="1138194"/>
    <lineage>
        <taxon>Bacteria</taxon>
        <taxon>Pseudomonadati</taxon>
        <taxon>Pseudomonadota</taxon>
        <taxon>Alphaproteobacteria</taxon>
        <taxon>Hyphomicrobiales</taxon>
        <taxon>Rhizobiaceae</taxon>
        <taxon>Rhizobium/Agrobacterium group</taxon>
        <taxon>Rhizobium</taxon>
    </lineage>
</organism>
<dbReference type="Proteomes" id="UP000528824">
    <property type="component" value="Unassembled WGS sequence"/>
</dbReference>
<accession>A0A7W8XKA7</accession>
<dbReference type="EMBL" id="JACHBC010000022">
    <property type="protein sequence ID" value="MBB5564474.1"/>
    <property type="molecule type" value="Genomic_DNA"/>
</dbReference>
<keyword evidence="2" id="KW-1185">Reference proteome</keyword>
<proteinExistence type="predicted"/>